<dbReference type="CDD" id="cd00322">
    <property type="entry name" value="FNR_like"/>
    <property type="match status" value="1"/>
</dbReference>
<evidence type="ECO:0000313" key="3">
    <source>
        <dbReference type="EMBL" id="KKO11857.1"/>
    </source>
</evidence>
<dbReference type="SUPFAM" id="SSF63380">
    <property type="entry name" value="Riboflavin synthase domain-like"/>
    <property type="match status" value="1"/>
</dbReference>
<dbReference type="InterPro" id="IPR050415">
    <property type="entry name" value="MRET"/>
</dbReference>
<organism evidence="3">
    <name type="scientific">marine sediment metagenome</name>
    <dbReference type="NCBI Taxonomy" id="412755"/>
    <lineage>
        <taxon>unclassified sequences</taxon>
        <taxon>metagenomes</taxon>
        <taxon>ecological metagenomes</taxon>
    </lineage>
</organism>
<comment type="caution">
    <text evidence="3">The sequence shown here is derived from an EMBL/GenBank/DDBJ whole genome shotgun (WGS) entry which is preliminary data.</text>
</comment>
<sequence length="226" mass="25652">MRKTYSSESITFRLVLQNIIELAPGVRQFFFDPLDFDELDFQPGQFIQLSFNNHGERFRRSYSIATRCGETTAIEIVVSSVLDGRVSGVLFGTKVGDVVEASGPYGNHILINEPPARLFMVATGTGVIPYRSMLPELLRRANLGWPTIKVILGVRSRTQAIFADEFSAAATRSESFQFTCCYSDDEPINLQSWERGGMYRVFWRMRIWIPSPISFICAGIPVWWMT</sequence>
<dbReference type="PANTHER" id="PTHR47354">
    <property type="entry name" value="NADH OXIDOREDUCTASE HCR"/>
    <property type="match status" value="1"/>
</dbReference>
<feature type="transmembrane region" description="Helical" evidence="1">
    <location>
        <begin position="207"/>
        <end position="225"/>
    </location>
</feature>
<evidence type="ECO:0000259" key="2">
    <source>
        <dbReference type="PROSITE" id="PS51384"/>
    </source>
</evidence>
<dbReference type="SUPFAM" id="SSF52343">
    <property type="entry name" value="Ferredoxin reductase-like, C-terminal NADP-linked domain"/>
    <property type="match status" value="1"/>
</dbReference>
<keyword evidence="1" id="KW-0812">Transmembrane</keyword>
<keyword evidence="1" id="KW-0472">Membrane</keyword>
<dbReference type="InterPro" id="IPR017927">
    <property type="entry name" value="FAD-bd_FR_type"/>
</dbReference>
<dbReference type="PANTHER" id="PTHR47354:SF5">
    <property type="entry name" value="PROTEIN RFBI"/>
    <property type="match status" value="1"/>
</dbReference>
<dbReference type="PRINTS" id="PR00410">
    <property type="entry name" value="PHEHYDRXLASE"/>
</dbReference>
<name>A0A0F9YHY6_9ZZZZ</name>
<gene>
    <name evidence="3" type="ORF">LCGC14_0013610</name>
</gene>
<reference evidence="3" key="1">
    <citation type="journal article" date="2015" name="Nature">
        <title>Complex archaea that bridge the gap between prokaryotes and eukaryotes.</title>
        <authorList>
            <person name="Spang A."/>
            <person name="Saw J.H."/>
            <person name="Jorgensen S.L."/>
            <person name="Zaremba-Niedzwiedzka K."/>
            <person name="Martijn J."/>
            <person name="Lind A.E."/>
            <person name="van Eijk R."/>
            <person name="Schleper C."/>
            <person name="Guy L."/>
            <person name="Ettema T.J."/>
        </authorList>
    </citation>
    <scope>NUCLEOTIDE SEQUENCE</scope>
</reference>
<dbReference type="EMBL" id="LAZR01000002">
    <property type="protein sequence ID" value="KKO11857.1"/>
    <property type="molecule type" value="Genomic_DNA"/>
</dbReference>
<proteinExistence type="predicted"/>
<evidence type="ECO:0000256" key="1">
    <source>
        <dbReference type="SAM" id="Phobius"/>
    </source>
</evidence>
<protein>
    <recommendedName>
        <fullName evidence="2">FAD-binding FR-type domain-containing protein</fullName>
    </recommendedName>
</protein>
<dbReference type="InterPro" id="IPR017938">
    <property type="entry name" value="Riboflavin_synthase-like_b-brl"/>
</dbReference>
<dbReference type="Pfam" id="PF00175">
    <property type="entry name" value="NAD_binding_1"/>
    <property type="match status" value="1"/>
</dbReference>
<dbReference type="InterPro" id="IPR039261">
    <property type="entry name" value="FNR_nucleotide-bd"/>
</dbReference>
<dbReference type="AlphaFoldDB" id="A0A0F9YHY6"/>
<dbReference type="Gene3D" id="2.40.30.10">
    <property type="entry name" value="Translation factors"/>
    <property type="match status" value="1"/>
</dbReference>
<dbReference type="PROSITE" id="PS51384">
    <property type="entry name" value="FAD_FR"/>
    <property type="match status" value="1"/>
</dbReference>
<dbReference type="Pfam" id="PF00970">
    <property type="entry name" value="FAD_binding_6"/>
    <property type="match status" value="1"/>
</dbReference>
<dbReference type="GO" id="GO:0016491">
    <property type="term" value="F:oxidoreductase activity"/>
    <property type="evidence" value="ECO:0007669"/>
    <property type="project" value="InterPro"/>
</dbReference>
<dbReference type="Gene3D" id="3.40.50.80">
    <property type="entry name" value="Nucleotide-binding domain of ferredoxin-NADP reductase (FNR) module"/>
    <property type="match status" value="1"/>
</dbReference>
<keyword evidence="1" id="KW-1133">Transmembrane helix</keyword>
<dbReference type="InterPro" id="IPR001433">
    <property type="entry name" value="OxRdtase_FAD/NAD-bd"/>
</dbReference>
<feature type="domain" description="FAD-binding FR-type" evidence="2">
    <location>
        <begin position="9"/>
        <end position="111"/>
    </location>
</feature>
<accession>A0A0F9YHY6</accession>
<dbReference type="InterPro" id="IPR008333">
    <property type="entry name" value="Cbr1-like_FAD-bd_dom"/>
</dbReference>